<keyword evidence="7" id="KW-0067">ATP-binding</keyword>
<evidence type="ECO:0000313" key="19">
    <source>
        <dbReference type="EMBL" id="SKC83306.1"/>
    </source>
</evidence>
<evidence type="ECO:0000256" key="4">
    <source>
        <dbReference type="ARBA" id="ARBA00022679"/>
    </source>
</evidence>
<feature type="repeat" description="TPR" evidence="13">
    <location>
        <begin position="243"/>
        <end position="276"/>
    </location>
</feature>
<dbReference type="PANTHER" id="PTHR43547:SF2">
    <property type="entry name" value="HYBRID SIGNAL TRANSDUCTION HISTIDINE KINASE C"/>
    <property type="match status" value="1"/>
</dbReference>
<sequence length="954" mass="108140">MATLMHAQKKSSNSLQEDSNSEIAATKQALNQAKQKGDNKQIIISLTHLGALYSKTSNYKDAEATLKDAIKSGVAEELSALLTDAYLELGIVYLRQQKLDSARNVLGQGIVTAKAQNEALKLGLLYNMLGNVEKEENNFTVAVENYIKATAIFEQYKSNDELTQSLSNLGNILNILGNTDKAEAYALKALEIAEKANKDASVAYANRLLGRIYRKQKRFDEALKRYATASGLYQKLGEKREFGETYTNVGNIYFELGKYNRALDYYFDALRIKRTIPDSVGIAYDFTAAAITFYNLKKLELALVYIDSGMFFAKKKNVQALVMDGYQNKSDIYSELKQYRQAHENYIRYVAMKDSLDILHNKEAADKLEAKYQSQKKENEISNLHADNEIKSLQLEKQRTQRIYLIGISLLAFLLIALLYNRYRIKQRSAEKLKQLDAVKSSFFANISHEFRTPLSLILSPLQKSLSEPDSNLSRSDIDMMYRNATRLHGLINQLLDLSRLESGKMRLHLEETDLRRFIATLCSAFQSQADQRQMEYHIMFDDGNGAGVVDRDKIEKIIYNLLSNAFKFTPDGGRVDVEVRKPSDLVIRIRDNGIGISSAHIPFVFDRFYQVDTSSTRFREGTGIGLALAKELAETHKGSLQVISTEGKGSEFILAVPVDREHYHADDFTQASGKKDMVDPRYRESVKSAEEKLTETENEELPILLIAEDNADMRSFIRDTLKRDYRIVEAEDGLHAWELAQAFLPDLIISDIMMPRMDGTTLCEKIKSTFTTSHIPVVMLTARAGQQSKIEGLQRGADDYLVKPFDLQELKVRVQNLIVQRKKLRDLYRQEIMLQPNDVVVTSLDAEFLQKALSVLEKSCSNSEFGVDEFNREIGFSRMQLHRKLKALTGQSTGEFIKQFRLEKAKQLLSVKGAQVSQVAYDCGFNNVSHFSKSFKDYAGMTPSQFADKVLQP</sequence>
<dbReference type="InterPro" id="IPR019734">
    <property type="entry name" value="TPR_rpt"/>
</dbReference>
<dbReference type="PROSITE" id="PS50109">
    <property type="entry name" value="HIS_KIN"/>
    <property type="match status" value="1"/>
</dbReference>
<dbReference type="InterPro" id="IPR011006">
    <property type="entry name" value="CheY-like_superfamily"/>
</dbReference>
<dbReference type="InterPro" id="IPR003594">
    <property type="entry name" value="HATPase_dom"/>
</dbReference>
<evidence type="ECO:0000256" key="9">
    <source>
        <dbReference type="ARBA" id="ARBA00023015"/>
    </source>
</evidence>
<dbReference type="InterPro" id="IPR001789">
    <property type="entry name" value="Sig_transdc_resp-reg_receiver"/>
</dbReference>
<feature type="region of interest" description="Disordered" evidence="14">
    <location>
        <begin position="1"/>
        <end position="22"/>
    </location>
</feature>
<dbReference type="Pfam" id="PF00072">
    <property type="entry name" value="Response_reg"/>
    <property type="match status" value="1"/>
</dbReference>
<evidence type="ECO:0000259" key="17">
    <source>
        <dbReference type="PROSITE" id="PS50109"/>
    </source>
</evidence>
<feature type="domain" description="HTH araC/xylS-type" evidence="16">
    <location>
        <begin position="851"/>
        <end position="950"/>
    </location>
</feature>
<dbReference type="SUPFAM" id="SSF48452">
    <property type="entry name" value="TPR-like"/>
    <property type="match status" value="3"/>
</dbReference>
<dbReference type="InterPro" id="IPR004358">
    <property type="entry name" value="Sig_transdc_His_kin-like_C"/>
</dbReference>
<keyword evidence="8" id="KW-0902">Two-component regulatory system</keyword>
<evidence type="ECO:0000256" key="1">
    <source>
        <dbReference type="ARBA" id="ARBA00000085"/>
    </source>
</evidence>
<evidence type="ECO:0000256" key="7">
    <source>
        <dbReference type="ARBA" id="ARBA00022840"/>
    </source>
</evidence>
<dbReference type="InterPro" id="IPR018060">
    <property type="entry name" value="HTH_AraC"/>
</dbReference>
<evidence type="ECO:0000259" key="18">
    <source>
        <dbReference type="PROSITE" id="PS50110"/>
    </source>
</evidence>
<protein>
    <recommendedName>
        <fullName evidence="2">histidine kinase</fullName>
        <ecNumber evidence="2">2.7.13.3</ecNumber>
    </recommendedName>
</protein>
<dbReference type="InterPro" id="IPR018062">
    <property type="entry name" value="HTH_AraC-typ_CS"/>
</dbReference>
<keyword evidence="15" id="KW-1133">Transmembrane helix</keyword>
<feature type="domain" description="Response regulatory" evidence="18">
    <location>
        <begin position="704"/>
        <end position="819"/>
    </location>
</feature>
<dbReference type="PROSITE" id="PS00041">
    <property type="entry name" value="HTH_ARAC_FAMILY_1"/>
    <property type="match status" value="1"/>
</dbReference>
<keyword evidence="20" id="KW-1185">Reference proteome</keyword>
<dbReference type="InterPro" id="IPR009057">
    <property type="entry name" value="Homeodomain-like_sf"/>
</dbReference>
<gene>
    <name evidence="19" type="ORF">SAMN05660236_4415</name>
</gene>
<keyword evidence="6 19" id="KW-0418">Kinase</keyword>
<dbReference type="InterPro" id="IPR036097">
    <property type="entry name" value="HisK_dim/P_sf"/>
</dbReference>
<keyword evidence="5" id="KW-0547">Nucleotide-binding</keyword>
<dbReference type="SMART" id="SM00387">
    <property type="entry name" value="HATPase_c"/>
    <property type="match status" value="1"/>
</dbReference>
<dbReference type="GO" id="GO:0043565">
    <property type="term" value="F:sequence-specific DNA binding"/>
    <property type="evidence" value="ECO:0007669"/>
    <property type="project" value="InterPro"/>
</dbReference>
<dbReference type="SUPFAM" id="SSF46689">
    <property type="entry name" value="Homeodomain-like"/>
    <property type="match status" value="1"/>
</dbReference>
<dbReference type="Gene3D" id="1.10.10.60">
    <property type="entry name" value="Homeodomain-like"/>
    <property type="match status" value="2"/>
</dbReference>
<dbReference type="SMART" id="SM00448">
    <property type="entry name" value="REC"/>
    <property type="match status" value="1"/>
</dbReference>
<evidence type="ECO:0000313" key="20">
    <source>
        <dbReference type="Proteomes" id="UP000190961"/>
    </source>
</evidence>
<dbReference type="GO" id="GO:0000155">
    <property type="term" value="F:phosphorelay sensor kinase activity"/>
    <property type="evidence" value="ECO:0007669"/>
    <property type="project" value="InterPro"/>
</dbReference>
<evidence type="ECO:0000256" key="6">
    <source>
        <dbReference type="ARBA" id="ARBA00022777"/>
    </source>
</evidence>
<dbReference type="PANTHER" id="PTHR43547">
    <property type="entry name" value="TWO-COMPONENT HISTIDINE KINASE"/>
    <property type="match status" value="1"/>
</dbReference>
<dbReference type="SUPFAM" id="SSF47384">
    <property type="entry name" value="Homodimeric domain of signal transducing histidine kinase"/>
    <property type="match status" value="1"/>
</dbReference>
<evidence type="ECO:0000256" key="5">
    <source>
        <dbReference type="ARBA" id="ARBA00022741"/>
    </source>
</evidence>
<dbReference type="InterPro" id="IPR003661">
    <property type="entry name" value="HisK_dim/P_dom"/>
</dbReference>
<dbReference type="SMART" id="SM00028">
    <property type="entry name" value="TPR"/>
    <property type="match status" value="6"/>
</dbReference>
<dbReference type="PROSITE" id="PS50005">
    <property type="entry name" value="TPR"/>
    <property type="match status" value="1"/>
</dbReference>
<dbReference type="GO" id="GO:0005524">
    <property type="term" value="F:ATP binding"/>
    <property type="evidence" value="ECO:0007669"/>
    <property type="project" value="UniProtKB-KW"/>
</dbReference>
<keyword evidence="15" id="KW-0472">Membrane</keyword>
<dbReference type="EC" id="2.7.13.3" evidence="2"/>
<dbReference type="Pfam" id="PF13432">
    <property type="entry name" value="TPR_16"/>
    <property type="match status" value="1"/>
</dbReference>
<dbReference type="CDD" id="cd00075">
    <property type="entry name" value="HATPase"/>
    <property type="match status" value="1"/>
</dbReference>
<dbReference type="PROSITE" id="PS01124">
    <property type="entry name" value="HTH_ARAC_FAMILY_2"/>
    <property type="match status" value="1"/>
</dbReference>
<comment type="catalytic activity">
    <reaction evidence="1">
        <text>ATP + protein L-histidine = ADP + protein N-phospho-L-histidine.</text>
        <dbReference type="EC" id="2.7.13.3"/>
    </reaction>
</comment>
<dbReference type="PROSITE" id="PS50110">
    <property type="entry name" value="RESPONSE_REGULATORY"/>
    <property type="match status" value="1"/>
</dbReference>
<dbReference type="FunFam" id="1.10.287.130:FF:000045">
    <property type="entry name" value="Two-component system sensor histidine kinase/response regulator"/>
    <property type="match status" value="1"/>
</dbReference>
<evidence type="ECO:0000256" key="11">
    <source>
        <dbReference type="ARBA" id="ARBA00023163"/>
    </source>
</evidence>
<feature type="modified residue" description="4-aspartylphosphate" evidence="12">
    <location>
        <position position="752"/>
    </location>
</feature>
<dbReference type="Gene3D" id="1.25.40.10">
    <property type="entry name" value="Tetratricopeptide repeat domain"/>
    <property type="match status" value="2"/>
</dbReference>
<dbReference type="Pfam" id="PF00512">
    <property type="entry name" value="HisKA"/>
    <property type="match status" value="1"/>
</dbReference>
<dbReference type="InterPro" id="IPR005467">
    <property type="entry name" value="His_kinase_dom"/>
</dbReference>
<dbReference type="SMART" id="SM00342">
    <property type="entry name" value="HTH_ARAC"/>
    <property type="match status" value="1"/>
</dbReference>
<keyword evidence="9" id="KW-0805">Transcription regulation</keyword>
<evidence type="ECO:0000256" key="3">
    <source>
        <dbReference type="ARBA" id="ARBA00022553"/>
    </source>
</evidence>
<dbReference type="InterPro" id="IPR011990">
    <property type="entry name" value="TPR-like_helical_dom_sf"/>
</dbReference>
<dbReference type="CDD" id="cd17574">
    <property type="entry name" value="REC_OmpR"/>
    <property type="match status" value="1"/>
</dbReference>
<organism evidence="19 20">
    <name type="scientific">Ohtaekwangia koreensis</name>
    <dbReference type="NCBI Taxonomy" id="688867"/>
    <lineage>
        <taxon>Bacteria</taxon>
        <taxon>Pseudomonadati</taxon>
        <taxon>Bacteroidota</taxon>
        <taxon>Cytophagia</taxon>
        <taxon>Cytophagales</taxon>
        <taxon>Fulvivirgaceae</taxon>
        <taxon>Ohtaekwangia</taxon>
    </lineage>
</organism>
<evidence type="ECO:0000256" key="10">
    <source>
        <dbReference type="ARBA" id="ARBA00023125"/>
    </source>
</evidence>
<dbReference type="Gene3D" id="1.10.287.130">
    <property type="match status" value="1"/>
</dbReference>
<keyword evidence="15" id="KW-0812">Transmembrane</keyword>
<dbReference type="FunFam" id="3.30.565.10:FF:000037">
    <property type="entry name" value="Hybrid sensor histidine kinase/response regulator"/>
    <property type="match status" value="1"/>
</dbReference>
<accession>A0A1T5M506</accession>
<feature type="compositionally biased region" description="Polar residues" evidence="14">
    <location>
        <begin position="10"/>
        <end position="22"/>
    </location>
</feature>
<dbReference type="SUPFAM" id="SSF52172">
    <property type="entry name" value="CheY-like"/>
    <property type="match status" value="1"/>
</dbReference>
<dbReference type="PRINTS" id="PR00344">
    <property type="entry name" value="BCTRLSENSOR"/>
</dbReference>
<keyword evidence="4" id="KW-0808">Transferase</keyword>
<proteinExistence type="predicted"/>
<dbReference type="EMBL" id="FUZU01000003">
    <property type="protein sequence ID" value="SKC83306.1"/>
    <property type="molecule type" value="Genomic_DNA"/>
</dbReference>
<dbReference type="CDD" id="cd00082">
    <property type="entry name" value="HisKA"/>
    <property type="match status" value="1"/>
</dbReference>
<evidence type="ECO:0000259" key="16">
    <source>
        <dbReference type="PROSITE" id="PS01124"/>
    </source>
</evidence>
<evidence type="ECO:0000256" key="2">
    <source>
        <dbReference type="ARBA" id="ARBA00012438"/>
    </source>
</evidence>
<evidence type="ECO:0000256" key="15">
    <source>
        <dbReference type="SAM" id="Phobius"/>
    </source>
</evidence>
<dbReference type="Gene3D" id="3.30.565.10">
    <property type="entry name" value="Histidine kinase-like ATPase, C-terminal domain"/>
    <property type="match status" value="1"/>
</dbReference>
<dbReference type="Pfam" id="PF12833">
    <property type="entry name" value="HTH_18"/>
    <property type="match status" value="1"/>
</dbReference>
<reference evidence="19 20" key="1">
    <citation type="submission" date="2017-02" db="EMBL/GenBank/DDBJ databases">
        <authorList>
            <person name="Peterson S.W."/>
        </authorList>
    </citation>
    <scope>NUCLEOTIDE SEQUENCE [LARGE SCALE GENOMIC DNA]</scope>
    <source>
        <strain evidence="19 20">DSM 25262</strain>
    </source>
</reference>
<keyword evidence="3 12" id="KW-0597">Phosphoprotein</keyword>
<keyword evidence="10" id="KW-0238">DNA-binding</keyword>
<feature type="transmembrane region" description="Helical" evidence="15">
    <location>
        <begin position="403"/>
        <end position="420"/>
    </location>
</feature>
<dbReference type="Pfam" id="PF13424">
    <property type="entry name" value="TPR_12"/>
    <property type="match status" value="2"/>
</dbReference>
<dbReference type="GO" id="GO:0003700">
    <property type="term" value="F:DNA-binding transcription factor activity"/>
    <property type="evidence" value="ECO:0007669"/>
    <property type="project" value="InterPro"/>
</dbReference>
<dbReference type="SUPFAM" id="SSF55874">
    <property type="entry name" value="ATPase domain of HSP90 chaperone/DNA topoisomerase II/histidine kinase"/>
    <property type="match status" value="1"/>
</dbReference>
<dbReference type="SMART" id="SM00388">
    <property type="entry name" value="HisKA"/>
    <property type="match status" value="1"/>
</dbReference>
<dbReference type="AlphaFoldDB" id="A0A1T5M506"/>
<dbReference type="Proteomes" id="UP000190961">
    <property type="component" value="Unassembled WGS sequence"/>
</dbReference>
<dbReference type="InterPro" id="IPR036890">
    <property type="entry name" value="HATPase_C_sf"/>
</dbReference>
<keyword evidence="11" id="KW-0804">Transcription</keyword>
<name>A0A1T5M506_9BACT</name>
<evidence type="ECO:0000256" key="12">
    <source>
        <dbReference type="PROSITE-ProRule" id="PRU00169"/>
    </source>
</evidence>
<dbReference type="STRING" id="688867.SAMN05660236_4415"/>
<evidence type="ECO:0000256" key="13">
    <source>
        <dbReference type="PROSITE-ProRule" id="PRU00339"/>
    </source>
</evidence>
<dbReference type="PROSITE" id="PS50293">
    <property type="entry name" value="TPR_REGION"/>
    <property type="match status" value="1"/>
</dbReference>
<evidence type="ECO:0000256" key="14">
    <source>
        <dbReference type="SAM" id="MobiDB-lite"/>
    </source>
</evidence>
<dbReference type="Gene3D" id="3.40.50.2300">
    <property type="match status" value="1"/>
</dbReference>
<feature type="domain" description="Histidine kinase" evidence="17">
    <location>
        <begin position="446"/>
        <end position="661"/>
    </location>
</feature>
<keyword evidence="13" id="KW-0802">TPR repeat</keyword>
<evidence type="ECO:0000256" key="8">
    <source>
        <dbReference type="ARBA" id="ARBA00023012"/>
    </source>
</evidence>
<dbReference type="Pfam" id="PF02518">
    <property type="entry name" value="HATPase_c"/>
    <property type="match status" value="1"/>
</dbReference>